<dbReference type="Pfam" id="PF00392">
    <property type="entry name" value="GntR"/>
    <property type="match status" value="1"/>
</dbReference>
<dbReference type="OrthoDB" id="9781630at2"/>
<sequence length="226" mass="26172">MSMAQGRRLTKDFAYSEVKQKIIYGELKPDQIVREEQLAKLLEISRTPLRQAIQMLEMEEFLVRQPNGRLKVASFIKEEVEEIFMIRSMLEGEIAKSAARNATRKDVKVLNEILSNIRRSFQLGDSQVFVSYGNQFHDYLADISNLKTTVKLLSMVKDHANRYCRLMSIYGKWNEEADEEHDLILQCVRNNDGEAAEKAMKSHISSSLKAVIDRIEEKERNGEKWA</sequence>
<dbReference type="Gene3D" id="1.10.10.10">
    <property type="entry name" value="Winged helix-like DNA-binding domain superfamily/Winged helix DNA-binding domain"/>
    <property type="match status" value="1"/>
</dbReference>
<keyword evidence="6" id="KW-1185">Reference proteome</keyword>
<evidence type="ECO:0000313" key="6">
    <source>
        <dbReference type="Proteomes" id="UP000480246"/>
    </source>
</evidence>
<dbReference type="PANTHER" id="PTHR43537:SF5">
    <property type="entry name" value="UXU OPERON TRANSCRIPTIONAL REGULATOR"/>
    <property type="match status" value="1"/>
</dbReference>
<evidence type="ECO:0000313" key="5">
    <source>
        <dbReference type="EMBL" id="KAB8126649.1"/>
    </source>
</evidence>
<keyword evidence="2" id="KW-0238">DNA-binding</keyword>
<dbReference type="InterPro" id="IPR036390">
    <property type="entry name" value="WH_DNA-bd_sf"/>
</dbReference>
<dbReference type="SUPFAM" id="SSF46785">
    <property type="entry name" value="Winged helix' DNA-binding domain"/>
    <property type="match status" value="1"/>
</dbReference>
<comment type="caution">
    <text evidence="5">The sequence shown here is derived from an EMBL/GenBank/DDBJ whole genome shotgun (WGS) entry which is preliminary data.</text>
</comment>
<dbReference type="Gene3D" id="1.20.120.530">
    <property type="entry name" value="GntR ligand-binding domain-like"/>
    <property type="match status" value="1"/>
</dbReference>
<name>A0A7C8L4M9_9BACI</name>
<dbReference type="EMBL" id="WEID01000103">
    <property type="protein sequence ID" value="KAB8126649.1"/>
    <property type="molecule type" value="Genomic_DNA"/>
</dbReference>
<evidence type="ECO:0000256" key="2">
    <source>
        <dbReference type="ARBA" id="ARBA00023125"/>
    </source>
</evidence>
<dbReference type="Proteomes" id="UP000480246">
    <property type="component" value="Unassembled WGS sequence"/>
</dbReference>
<dbReference type="InterPro" id="IPR000524">
    <property type="entry name" value="Tscrpt_reg_HTH_GntR"/>
</dbReference>
<dbReference type="SUPFAM" id="SSF48008">
    <property type="entry name" value="GntR ligand-binding domain-like"/>
    <property type="match status" value="1"/>
</dbReference>
<reference evidence="5 6" key="1">
    <citation type="submission" date="2019-10" db="EMBL/GenBank/DDBJ databases">
        <title>Gracilibacillus sp. nov. isolated from rice seeds.</title>
        <authorList>
            <person name="He S."/>
        </authorList>
    </citation>
    <scope>NUCLEOTIDE SEQUENCE [LARGE SCALE GENOMIC DNA]</scope>
    <source>
        <strain evidence="5 6">TD8</strain>
    </source>
</reference>
<dbReference type="SMART" id="SM00895">
    <property type="entry name" value="FCD"/>
    <property type="match status" value="1"/>
</dbReference>
<dbReference type="SMART" id="SM00345">
    <property type="entry name" value="HTH_GNTR"/>
    <property type="match status" value="1"/>
</dbReference>
<dbReference type="InterPro" id="IPR011711">
    <property type="entry name" value="GntR_C"/>
</dbReference>
<keyword evidence="3" id="KW-0804">Transcription</keyword>
<organism evidence="5 6">
    <name type="scientific">Gracilibacillus oryzae</name>
    <dbReference type="NCBI Taxonomy" id="1672701"/>
    <lineage>
        <taxon>Bacteria</taxon>
        <taxon>Bacillati</taxon>
        <taxon>Bacillota</taxon>
        <taxon>Bacilli</taxon>
        <taxon>Bacillales</taxon>
        <taxon>Bacillaceae</taxon>
        <taxon>Gracilibacillus</taxon>
    </lineage>
</organism>
<dbReference type="RefSeq" id="WP_153406567.1">
    <property type="nucleotide sequence ID" value="NZ_ML762448.1"/>
</dbReference>
<proteinExistence type="predicted"/>
<protein>
    <submittedName>
        <fullName evidence="5">GntR family transcriptional regulator</fullName>
    </submittedName>
</protein>
<dbReference type="InterPro" id="IPR008920">
    <property type="entry name" value="TF_FadR/GntR_C"/>
</dbReference>
<gene>
    <name evidence="5" type="ORF">F9U64_19565</name>
</gene>
<dbReference type="PANTHER" id="PTHR43537">
    <property type="entry name" value="TRANSCRIPTIONAL REGULATOR, GNTR FAMILY"/>
    <property type="match status" value="1"/>
</dbReference>
<dbReference type="AlphaFoldDB" id="A0A7C8L4M9"/>
<feature type="domain" description="HTH gntR-type" evidence="4">
    <location>
        <begin position="8"/>
        <end position="79"/>
    </location>
</feature>
<accession>A0A7C8L4M9</accession>
<evidence type="ECO:0000256" key="3">
    <source>
        <dbReference type="ARBA" id="ARBA00023163"/>
    </source>
</evidence>
<dbReference type="PROSITE" id="PS50949">
    <property type="entry name" value="HTH_GNTR"/>
    <property type="match status" value="1"/>
</dbReference>
<evidence type="ECO:0000259" key="4">
    <source>
        <dbReference type="PROSITE" id="PS50949"/>
    </source>
</evidence>
<dbReference type="InterPro" id="IPR036388">
    <property type="entry name" value="WH-like_DNA-bd_sf"/>
</dbReference>
<keyword evidence="1" id="KW-0805">Transcription regulation</keyword>
<dbReference type="GO" id="GO:0003677">
    <property type="term" value="F:DNA binding"/>
    <property type="evidence" value="ECO:0007669"/>
    <property type="project" value="UniProtKB-KW"/>
</dbReference>
<evidence type="ECO:0000256" key="1">
    <source>
        <dbReference type="ARBA" id="ARBA00023015"/>
    </source>
</evidence>
<dbReference type="GO" id="GO:0003700">
    <property type="term" value="F:DNA-binding transcription factor activity"/>
    <property type="evidence" value="ECO:0007669"/>
    <property type="project" value="InterPro"/>
</dbReference>
<dbReference type="Pfam" id="PF07729">
    <property type="entry name" value="FCD"/>
    <property type="match status" value="1"/>
</dbReference>